<dbReference type="SUPFAM" id="SSF47413">
    <property type="entry name" value="lambda repressor-like DNA-binding domains"/>
    <property type="match status" value="1"/>
</dbReference>
<dbReference type="Proteomes" id="UP000005090">
    <property type="component" value="Chromosome"/>
</dbReference>
<feature type="transmembrane region" description="Helical" evidence="1">
    <location>
        <begin position="84"/>
        <end position="100"/>
    </location>
</feature>
<keyword evidence="1" id="KW-0472">Membrane</keyword>
<name>H8GQL9_METAL</name>
<keyword evidence="3" id="KW-1185">Reference proteome</keyword>
<keyword evidence="1" id="KW-0812">Transmembrane</keyword>
<evidence type="ECO:0000313" key="2">
    <source>
        <dbReference type="EMBL" id="EIC29846.1"/>
    </source>
</evidence>
<proteinExistence type="predicted"/>
<keyword evidence="1" id="KW-1133">Transmembrane helix</keyword>
<evidence type="ECO:0000313" key="3">
    <source>
        <dbReference type="Proteomes" id="UP000005090"/>
    </source>
</evidence>
<dbReference type="STRING" id="686340.Metal_2089"/>
<accession>H8GQL9</accession>
<dbReference type="GO" id="GO:0003677">
    <property type="term" value="F:DNA binding"/>
    <property type="evidence" value="ECO:0007669"/>
    <property type="project" value="InterPro"/>
</dbReference>
<dbReference type="EMBL" id="CM001475">
    <property type="protein sequence ID" value="EIC29846.1"/>
    <property type="molecule type" value="Genomic_DNA"/>
</dbReference>
<reference evidence="2 3" key="1">
    <citation type="journal article" date="2013" name="Genome Announc.">
        <title>Genome Sequence of the Obligate Gammaproteobacterial Methanotroph Methylomicrobium album Strain BG8.</title>
        <authorList>
            <person name="Kits K.D."/>
            <person name="Kalyuzhnaya M.G."/>
            <person name="Klotz M.G."/>
            <person name="Jetten M.S."/>
            <person name="Op den Camp H.J."/>
            <person name="Vuilleumier S."/>
            <person name="Bringel F."/>
            <person name="Dispirito A.A."/>
            <person name="Murrell J.C."/>
            <person name="Bruce D."/>
            <person name="Cheng J.F."/>
            <person name="Copeland A."/>
            <person name="Goodwin L."/>
            <person name="Hauser L."/>
            <person name="Lajus A."/>
            <person name="Land M.L."/>
            <person name="Lapidus A."/>
            <person name="Lucas S."/>
            <person name="Medigue C."/>
            <person name="Pitluck S."/>
            <person name="Woyke T."/>
            <person name="Zeytun A."/>
            <person name="Stein L.Y."/>
        </authorList>
    </citation>
    <scope>NUCLEOTIDE SEQUENCE [LARGE SCALE GENOMIC DNA]</scope>
    <source>
        <strain evidence="2 3">BG8</strain>
    </source>
</reference>
<protein>
    <recommendedName>
        <fullName evidence="4">HTH cro/C1-type domain-containing protein</fullName>
    </recommendedName>
</protein>
<dbReference type="RefSeq" id="WP_005372047.1">
    <property type="nucleotide sequence ID" value="NZ_CM001475.1"/>
</dbReference>
<organism evidence="2 3">
    <name type="scientific">Methylomicrobium album BG8</name>
    <dbReference type="NCBI Taxonomy" id="686340"/>
    <lineage>
        <taxon>Bacteria</taxon>
        <taxon>Pseudomonadati</taxon>
        <taxon>Pseudomonadota</taxon>
        <taxon>Gammaproteobacteria</taxon>
        <taxon>Methylococcales</taxon>
        <taxon>Methylococcaceae</taxon>
        <taxon>Methylomicrobium</taxon>
    </lineage>
</organism>
<sequence>MKTIINYLDDLKEKLGSDYKVAKAMKVDQSTISVIRKRGLMSDETAVKVADLLEIEPGEVLIAAAMARSEGSVKEAWKALGKKAGIAAGLLLALMIWTTYPTKAEANLTDRVCILC</sequence>
<gene>
    <name evidence="2" type="ORF">Metal_2089</name>
</gene>
<evidence type="ECO:0000256" key="1">
    <source>
        <dbReference type="SAM" id="Phobius"/>
    </source>
</evidence>
<evidence type="ECO:0008006" key="4">
    <source>
        <dbReference type="Google" id="ProtNLM"/>
    </source>
</evidence>
<dbReference type="eggNOG" id="ENOG5031N29">
    <property type="taxonomic scope" value="Bacteria"/>
</dbReference>
<dbReference type="AlphaFoldDB" id="H8GQL9"/>
<dbReference type="InterPro" id="IPR010982">
    <property type="entry name" value="Lambda_DNA-bd_dom_sf"/>
</dbReference>
<dbReference type="HOGENOM" id="CLU_147214_0_0_6"/>